<sequence>MLLTAPVFAVDPTQPPAGRVVSEAVTQAPVDLHLQAILRGPERASAVINGQNLKVGERLGDMRVLAVRRHSVVIERQGRQQELRLSAPIIQTSRPLP</sequence>
<accession>A0A2N8SNU8</accession>
<dbReference type="Gene3D" id="2.30.30.830">
    <property type="match status" value="1"/>
</dbReference>
<proteinExistence type="predicted"/>
<evidence type="ECO:0000313" key="1">
    <source>
        <dbReference type="EMBL" id="PNG04153.1"/>
    </source>
</evidence>
<protein>
    <submittedName>
        <fullName evidence="1">Type II secretory pathway component</fullName>
    </submittedName>
</protein>
<name>A0A2N8SNU8_STUST</name>
<comment type="caution">
    <text evidence="1">The sequence shown here is derived from an EMBL/GenBank/DDBJ whole genome shotgun (WGS) entry which is preliminary data.</text>
</comment>
<dbReference type="OrthoDB" id="7026540at2"/>
<dbReference type="Proteomes" id="UP000235897">
    <property type="component" value="Unassembled WGS sequence"/>
</dbReference>
<evidence type="ECO:0000313" key="2">
    <source>
        <dbReference type="Proteomes" id="UP000235897"/>
    </source>
</evidence>
<reference evidence="1 2" key="1">
    <citation type="submission" date="2018-01" db="EMBL/GenBank/DDBJ databases">
        <title>Denitrification phenotypes of diverse strains of Pseudomonas stutzeri.</title>
        <authorList>
            <person name="Milligan D.A."/>
            <person name="Bergaust L."/>
            <person name="Bakken L.R."/>
            <person name="Frostegard A."/>
        </authorList>
    </citation>
    <scope>NUCLEOTIDE SEQUENCE [LARGE SCALE GENOMIC DNA]</scope>
    <source>
        <strain evidence="1 2">28a3</strain>
    </source>
</reference>
<organism evidence="1 2">
    <name type="scientific">Stutzerimonas stutzeri</name>
    <name type="common">Pseudomonas stutzeri</name>
    <dbReference type="NCBI Taxonomy" id="316"/>
    <lineage>
        <taxon>Bacteria</taxon>
        <taxon>Pseudomonadati</taxon>
        <taxon>Pseudomonadota</taxon>
        <taxon>Gammaproteobacteria</taxon>
        <taxon>Pseudomonadales</taxon>
        <taxon>Pseudomonadaceae</taxon>
        <taxon>Stutzerimonas</taxon>
    </lineage>
</organism>
<dbReference type="AlphaFoldDB" id="A0A2N8SNU8"/>
<dbReference type="EMBL" id="POUW01000007">
    <property type="protein sequence ID" value="PNG04153.1"/>
    <property type="molecule type" value="Genomic_DNA"/>
</dbReference>
<gene>
    <name evidence="1" type="ORF">CXL00_17050</name>
</gene>